<protein>
    <recommendedName>
        <fullName evidence="3">SipL SPOCS domain-containing protein</fullName>
    </recommendedName>
</protein>
<evidence type="ECO:0008006" key="3">
    <source>
        <dbReference type="Google" id="ProtNLM"/>
    </source>
</evidence>
<dbReference type="InterPro" id="IPR054845">
    <property type="entry name" value="Exosporium_prot_C"/>
</dbReference>
<name>A0A4R2TH50_9FIRM</name>
<dbReference type="OrthoDB" id="2381017at2"/>
<evidence type="ECO:0000313" key="2">
    <source>
        <dbReference type="Proteomes" id="UP000295504"/>
    </source>
</evidence>
<dbReference type="Proteomes" id="UP000295504">
    <property type="component" value="Unassembled WGS sequence"/>
</dbReference>
<proteinExistence type="predicted"/>
<accession>A0A4R2TH50</accession>
<dbReference type="RefSeq" id="WP_132848952.1">
    <property type="nucleotide sequence ID" value="NZ_CP058648.1"/>
</dbReference>
<evidence type="ECO:0000313" key="1">
    <source>
        <dbReference type="EMBL" id="TCQ01522.1"/>
    </source>
</evidence>
<organism evidence="1 2">
    <name type="scientific">Serpentinicella alkaliphila</name>
    <dbReference type="NCBI Taxonomy" id="1734049"/>
    <lineage>
        <taxon>Bacteria</taxon>
        <taxon>Bacillati</taxon>
        <taxon>Bacillota</taxon>
        <taxon>Clostridia</taxon>
        <taxon>Peptostreptococcales</taxon>
        <taxon>Natronincolaceae</taxon>
        <taxon>Serpentinicella</taxon>
    </lineage>
</organism>
<gene>
    <name evidence="1" type="ORF">EDD79_102743</name>
</gene>
<keyword evidence="2" id="KW-1185">Reference proteome</keyword>
<dbReference type="EMBL" id="SLYC01000027">
    <property type="protein sequence ID" value="TCQ01522.1"/>
    <property type="molecule type" value="Genomic_DNA"/>
</dbReference>
<sequence length="263" mass="29331">MSSHVRVDYYPKTKHRPESETKVSVVGETICKCPSTPINIQAITSGVVAKIPVVLAELTVSANISSTIKLPEYACEIKNSKKRVKVTQCLLLDDTGMLFIKGFIRKDIQYSTLTDSINGGFYGGLRHFTADVPFSCTTDVIFNGISPAPILVNTSSEFAYSIKQNLFGQEFGTKDKLLSSDKTEYNQISTEFFNDLPYCDLVSAHIVELDEALNTSFPQLNEKTFEERKFNIVEEKIVLDLKIKILQNRQVAIGSSGFKDGYK</sequence>
<comment type="caution">
    <text evidence="1">The sequence shown here is derived from an EMBL/GenBank/DDBJ whole genome shotgun (WGS) entry which is preliminary data.</text>
</comment>
<dbReference type="AlphaFoldDB" id="A0A4R2TH50"/>
<reference evidence="1 2" key="1">
    <citation type="submission" date="2019-03" db="EMBL/GenBank/DDBJ databases">
        <title>Genomic Encyclopedia of Type Strains, Phase IV (KMG-IV): sequencing the most valuable type-strain genomes for metagenomic binning, comparative biology and taxonomic classification.</title>
        <authorList>
            <person name="Goeker M."/>
        </authorList>
    </citation>
    <scope>NUCLEOTIDE SEQUENCE [LARGE SCALE GENOMIC DNA]</scope>
    <source>
        <strain evidence="1 2">DSM 100013</strain>
    </source>
</reference>
<dbReference type="NCBIfam" id="NF045794">
    <property type="entry name" value="CsxC_fam"/>
    <property type="match status" value="1"/>
</dbReference>